<dbReference type="Proteomes" id="UP000437562">
    <property type="component" value="Unassembled WGS sequence"/>
</dbReference>
<evidence type="ECO:0000256" key="3">
    <source>
        <dbReference type="ARBA" id="ARBA00022692"/>
    </source>
</evidence>
<feature type="transmembrane region" description="Helical" evidence="6">
    <location>
        <begin position="77"/>
        <end position="104"/>
    </location>
</feature>
<feature type="transmembrane region" description="Helical" evidence="6">
    <location>
        <begin position="144"/>
        <end position="164"/>
    </location>
</feature>
<feature type="transmembrane region" description="Helical" evidence="6">
    <location>
        <begin position="284"/>
        <end position="303"/>
    </location>
</feature>
<dbReference type="InterPro" id="IPR014108">
    <property type="entry name" value="Caa3-assmbl_CtaG"/>
</dbReference>
<dbReference type="EMBL" id="CABWMC010000002">
    <property type="protein sequence ID" value="VXB23031.1"/>
    <property type="molecule type" value="Genomic_DNA"/>
</dbReference>
<evidence type="ECO:0000256" key="4">
    <source>
        <dbReference type="ARBA" id="ARBA00022989"/>
    </source>
</evidence>
<proteinExistence type="predicted"/>
<evidence type="ECO:0000256" key="1">
    <source>
        <dbReference type="ARBA" id="ARBA00004651"/>
    </source>
</evidence>
<evidence type="ECO:0000313" key="7">
    <source>
        <dbReference type="EMBL" id="VXB23031.1"/>
    </source>
</evidence>
<keyword evidence="5 6" id="KW-0472">Membrane</keyword>
<keyword evidence="3 6" id="KW-0812">Transmembrane</keyword>
<reference evidence="7 8" key="1">
    <citation type="submission" date="2019-10" db="EMBL/GenBank/DDBJ databases">
        <authorList>
            <person name="Karimi E."/>
        </authorList>
    </citation>
    <scope>NUCLEOTIDE SEQUENCE [LARGE SCALE GENOMIC DNA]</scope>
    <source>
        <strain evidence="7">Bacillus sp. 71</strain>
    </source>
</reference>
<feature type="transmembrane region" description="Helical" evidence="6">
    <location>
        <begin position="37"/>
        <end position="57"/>
    </location>
</feature>
<accession>A0A653P151</accession>
<dbReference type="NCBIfam" id="TIGR02737">
    <property type="entry name" value="caa3_CtaG"/>
    <property type="match status" value="1"/>
</dbReference>
<dbReference type="GO" id="GO:0005886">
    <property type="term" value="C:plasma membrane"/>
    <property type="evidence" value="ECO:0007669"/>
    <property type="project" value="UniProtKB-SubCell"/>
</dbReference>
<dbReference type="Pfam" id="PF09678">
    <property type="entry name" value="Caa3_CtaG"/>
    <property type="match status" value="1"/>
</dbReference>
<feature type="transmembrane region" description="Helical" evidence="6">
    <location>
        <begin position="176"/>
        <end position="194"/>
    </location>
</feature>
<dbReference type="AlphaFoldDB" id="A0A653P151"/>
<evidence type="ECO:0000313" key="8">
    <source>
        <dbReference type="Proteomes" id="UP000437562"/>
    </source>
</evidence>
<comment type="subcellular location">
    <subcellularLocation>
        <location evidence="1">Cell membrane</location>
        <topology evidence="1">Multi-pass membrane protein</topology>
    </subcellularLocation>
</comment>
<keyword evidence="4 6" id="KW-1133">Transmembrane helix</keyword>
<gene>
    <name evidence="7" type="primary">ctaG</name>
    <name evidence="7" type="ORF">BACI71_100485</name>
</gene>
<evidence type="ECO:0000256" key="6">
    <source>
        <dbReference type="SAM" id="Phobius"/>
    </source>
</evidence>
<sequence length="327" mass="37574">MIVGGSDISKPSFYMKYKNFEKVGVEMENLWVFGFQALWSPIFLLFMISILISYFLIIGPYRMRFENATKVSKKQIFYFTTGIVLLYVVKGGPIDLIGHIIFSAHMFEMAVMYIAVPPLLLLGIPVWLYRYITSFKFVQIVIKFFAKPLIALFVFNGLFSFYHLPIVFDAVKQSQIAHPICLAILFFAAMMMWWPMLNPLPEYQTLSDIKKLGYMFANGILLTPACALIIFATAPLFATYTDSAAWMKAMELCVPAGTLSDLNITGPEFLHWMPVVQDQQTGGIIMKIVQEIVYGTIIGYVFFKWARREREKDKEQLQELPPYLQTK</sequence>
<evidence type="ECO:0000256" key="2">
    <source>
        <dbReference type="ARBA" id="ARBA00022475"/>
    </source>
</evidence>
<organism evidence="7 8">
    <name type="scientific">Bacillus mycoides</name>
    <dbReference type="NCBI Taxonomy" id="1405"/>
    <lineage>
        <taxon>Bacteria</taxon>
        <taxon>Bacillati</taxon>
        <taxon>Bacillota</taxon>
        <taxon>Bacilli</taxon>
        <taxon>Bacillales</taxon>
        <taxon>Bacillaceae</taxon>
        <taxon>Bacillus</taxon>
        <taxon>Bacillus cereus group</taxon>
    </lineage>
</organism>
<evidence type="ECO:0000256" key="5">
    <source>
        <dbReference type="ARBA" id="ARBA00023136"/>
    </source>
</evidence>
<feature type="transmembrane region" description="Helical" evidence="6">
    <location>
        <begin position="110"/>
        <end position="132"/>
    </location>
</feature>
<keyword evidence="2" id="KW-1003">Cell membrane</keyword>
<dbReference type="InterPro" id="IPR019108">
    <property type="entry name" value="Caa3_assmbl_CtaG-rel"/>
</dbReference>
<name>A0A653P151_BACMY</name>
<protein>
    <submittedName>
        <fullName evidence="7">Cytochrome aa(3) assembly factor</fullName>
    </submittedName>
</protein>
<feature type="transmembrane region" description="Helical" evidence="6">
    <location>
        <begin position="215"/>
        <end position="238"/>
    </location>
</feature>